<comment type="catalytic activity">
    <reaction evidence="11">
        <text>NAD(+) + (ADP-D-ribosyl)n-acceptor = nicotinamide + (ADP-D-ribosyl)n+1-acceptor + H(+).</text>
        <dbReference type="EC" id="2.4.2.30"/>
    </reaction>
</comment>
<dbReference type="PROSITE" id="PS51060">
    <property type="entry name" value="PARP_ALPHA_HD"/>
    <property type="match status" value="1"/>
</dbReference>
<feature type="domain" description="WGR" evidence="15">
    <location>
        <begin position="258"/>
        <end position="355"/>
    </location>
</feature>
<feature type="compositionally biased region" description="Polar residues" evidence="12">
    <location>
        <begin position="47"/>
        <end position="62"/>
    </location>
</feature>
<accession>A0A8J4WQU8</accession>
<keyword evidence="5" id="KW-0548">Nucleotidyltransferase</keyword>
<organism evidence="16 17">
    <name type="scientific">Clarias magur</name>
    <name type="common">Asian catfish</name>
    <name type="synonym">Macropteronotus magur</name>
    <dbReference type="NCBI Taxonomy" id="1594786"/>
    <lineage>
        <taxon>Eukaryota</taxon>
        <taxon>Metazoa</taxon>
        <taxon>Chordata</taxon>
        <taxon>Craniata</taxon>
        <taxon>Vertebrata</taxon>
        <taxon>Euteleostomi</taxon>
        <taxon>Actinopterygii</taxon>
        <taxon>Neopterygii</taxon>
        <taxon>Teleostei</taxon>
        <taxon>Ostariophysi</taxon>
        <taxon>Siluriformes</taxon>
        <taxon>Clariidae</taxon>
        <taxon>Clarias</taxon>
    </lineage>
</organism>
<evidence type="ECO:0000256" key="1">
    <source>
        <dbReference type="ARBA" id="ARBA00004123"/>
    </source>
</evidence>
<dbReference type="GO" id="GO:1990404">
    <property type="term" value="F:NAD+-protein mono-ADP-ribosyltransferase activity"/>
    <property type="evidence" value="ECO:0007669"/>
    <property type="project" value="TreeGrafter"/>
</dbReference>
<keyword evidence="7" id="KW-0520">NAD</keyword>
<evidence type="ECO:0000256" key="7">
    <source>
        <dbReference type="ARBA" id="ARBA00023027"/>
    </source>
</evidence>
<feature type="compositionally biased region" description="Basic residues" evidence="12">
    <location>
        <begin position="179"/>
        <end position="190"/>
    </location>
</feature>
<evidence type="ECO:0000313" key="16">
    <source>
        <dbReference type="EMBL" id="KAF5885575.1"/>
    </source>
</evidence>
<dbReference type="Gene3D" id="3.30.720.50">
    <property type="match status" value="1"/>
</dbReference>
<dbReference type="PANTHER" id="PTHR10459:SF60">
    <property type="entry name" value="POLY [ADP-RIBOSE] POLYMERASE 2"/>
    <property type="match status" value="1"/>
</dbReference>
<feature type="non-terminal residue" evidence="16">
    <location>
        <position position="418"/>
    </location>
</feature>
<dbReference type="Gene3D" id="2.20.140.10">
    <property type="entry name" value="WGR domain"/>
    <property type="match status" value="1"/>
</dbReference>
<comment type="subcellular location">
    <subcellularLocation>
        <location evidence="1">Nucleus</location>
    </subcellularLocation>
</comment>
<keyword evidence="8" id="KW-0234">DNA repair</keyword>
<dbReference type="GO" id="GO:0003950">
    <property type="term" value="F:NAD+ poly-ADP-ribosyltransferase activity"/>
    <property type="evidence" value="ECO:0007669"/>
    <property type="project" value="UniProtKB-EC"/>
</dbReference>
<reference evidence="16" key="1">
    <citation type="submission" date="2020-07" db="EMBL/GenBank/DDBJ databases">
        <title>Clarias magur genome sequencing, assembly and annotation.</title>
        <authorList>
            <person name="Kushwaha B."/>
            <person name="Kumar R."/>
            <person name="Das P."/>
            <person name="Joshi C.G."/>
            <person name="Kumar D."/>
            <person name="Nagpure N.S."/>
            <person name="Pandey M."/>
            <person name="Agarwal S."/>
            <person name="Srivastava S."/>
            <person name="Singh M."/>
            <person name="Sahoo L."/>
            <person name="Jayasankar P."/>
            <person name="Meher P.K."/>
            <person name="Koringa P.G."/>
            <person name="Iquebal M.A."/>
            <person name="Das S.P."/>
            <person name="Bit A."/>
            <person name="Patnaik S."/>
            <person name="Patel N."/>
            <person name="Shah T.M."/>
            <person name="Hinsu A."/>
            <person name="Jena J.K."/>
        </authorList>
    </citation>
    <scope>NUCLEOTIDE SEQUENCE</scope>
    <source>
        <strain evidence="16">CIFAMagur01</strain>
        <tissue evidence="16">Testis</tissue>
    </source>
</reference>
<feature type="region of interest" description="Disordered" evidence="12">
    <location>
        <begin position="76"/>
        <end position="104"/>
    </location>
</feature>
<dbReference type="InterPro" id="IPR004170">
    <property type="entry name" value="WWE_dom"/>
</dbReference>
<keyword evidence="3" id="KW-0328">Glycosyltransferase</keyword>
<evidence type="ECO:0000256" key="2">
    <source>
        <dbReference type="ARBA" id="ARBA00012020"/>
    </source>
</evidence>
<dbReference type="PROSITE" id="PS51977">
    <property type="entry name" value="WGR"/>
    <property type="match status" value="1"/>
</dbReference>
<dbReference type="Pfam" id="PF05406">
    <property type="entry name" value="WGR"/>
    <property type="match status" value="1"/>
</dbReference>
<feature type="domain" description="PARP alpha-helical" evidence="14">
    <location>
        <begin position="382"/>
        <end position="418"/>
    </location>
</feature>
<evidence type="ECO:0000256" key="12">
    <source>
        <dbReference type="SAM" id="MobiDB-lite"/>
    </source>
</evidence>
<gene>
    <name evidence="16" type="primary">parp2</name>
    <name evidence="16" type="ORF">DAT39_022690</name>
</gene>
<dbReference type="GO" id="GO:0016779">
    <property type="term" value="F:nucleotidyltransferase activity"/>
    <property type="evidence" value="ECO:0007669"/>
    <property type="project" value="UniProtKB-KW"/>
</dbReference>
<dbReference type="SUPFAM" id="SSF142921">
    <property type="entry name" value="WGR domain-like"/>
    <property type="match status" value="1"/>
</dbReference>
<evidence type="ECO:0000259" key="13">
    <source>
        <dbReference type="PROSITE" id="PS50918"/>
    </source>
</evidence>
<evidence type="ECO:0000256" key="9">
    <source>
        <dbReference type="ARBA" id="ARBA00023242"/>
    </source>
</evidence>
<feature type="region of interest" description="Disordered" evidence="12">
    <location>
        <begin position="159"/>
        <end position="235"/>
    </location>
</feature>
<feature type="region of interest" description="Disordered" evidence="12">
    <location>
        <begin position="1"/>
        <end position="64"/>
    </location>
</feature>
<evidence type="ECO:0000313" key="17">
    <source>
        <dbReference type="Proteomes" id="UP000727407"/>
    </source>
</evidence>
<keyword evidence="17" id="KW-1185">Reference proteome</keyword>
<feature type="compositionally biased region" description="Basic and acidic residues" evidence="12">
    <location>
        <begin position="223"/>
        <end position="235"/>
    </location>
</feature>
<dbReference type="AlphaFoldDB" id="A0A8J4WQU8"/>
<dbReference type="InterPro" id="IPR037197">
    <property type="entry name" value="WWE_dom_sf"/>
</dbReference>
<dbReference type="FunFam" id="2.20.140.10:FF:000001">
    <property type="entry name" value="Poly [ADP-ribose] polymerase"/>
    <property type="match status" value="1"/>
</dbReference>
<keyword evidence="4" id="KW-0808">Transferase</keyword>
<sequence>MEDRGEGEGSGIPGRPHREPGALCVAPFHPHAQPPHLHVLPDRRTRPTTASPNPVAPHSSSRYPRPIVCFSVTGKVSGRHQRHGGRLGPSQGQEVEEEGDDGQWVSYPPAECAEINGAVQAGRTRVSLGSRYELDLVKMTQTNSVTKYRRNIRKSVCEDAGQGTSGLGIKEEDEEPVTKKRRGGVRKGSKVCKNAGQGMSGIRIKEEEEGEEPVTKKRRGGVRKGDAPEESDSKEVVKTVLMKGKAPVDTECKVKLGKAHVYSEGDDVYDVMLNQTNLQYNNNKFYLIQLLQDDHAQSYSVWMRWGRVGHVGQNKLEPCGDDLAKAKDVFINKFFAKTKNEWTSRENFKKVPGKYDLLFMDYGGSDEVDSTELVSTTSAMKPSQLDVKLQSLMDLICDLKAMEECVLQMKFDTKKAPL</sequence>
<evidence type="ECO:0000256" key="3">
    <source>
        <dbReference type="ARBA" id="ARBA00022676"/>
    </source>
</evidence>
<dbReference type="Gene3D" id="1.20.142.10">
    <property type="entry name" value="Poly(ADP-ribose) polymerase, regulatory domain"/>
    <property type="match status" value="1"/>
</dbReference>
<comment type="similarity">
    <text evidence="10">Belongs to the ARTD/PARP family.</text>
</comment>
<dbReference type="Proteomes" id="UP000727407">
    <property type="component" value="Unassembled WGS sequence"/>
</dbReference>
<dbReference type="GO" id="GO:0006302">
    <property type="term" value="P:double-strand break repair"/>
    <property type="evidence" value="ECO:0007669"/>
    <property type="project" value="TreeGrafter"/>
</dbReference>
<dbReference type="InterPro" id="IPR036616">
    <property type="entry name" value="Poly(ADP-ribose)pol_reg_dom_sf"/>
</dbReference>
<dbReference type="InterPro" id="IPR004102">
    <property type="entry name" value="Poly(ADP-ribose)pol_reg_dom"/>
</dbReference>
<name>A0A8J4WQU8_CLAMG</name>
<dbReference type="CDD" id="cd08003">
    <property type="entry name" value="WGR_PARP2_like"/>
    <property type="match status" value="1"/>
</dbReference>
<feature type="domain" description="WWE" evidence="13">
    <location>
        <begin position="81"/>
        <end position="154"/>
    </location>
</feature>
<evidence type="ECO:0000259" key="15">
    <source>
        <dbReference type="PROSITE" id="PS51977"/>
    </source>
</evidence>
<comment type="caution">
    <text evidence="16">The sequence shown here is derived from an EMBL/GenBank/DDBJ whole genome shotgun (WGS) entry which is preliminary data.</text>
</comment>
<dbReference type="OrthoDB" id="429950at2759"/>
<dbReference type="PANTHER" id="PTHR10459">
    <property type="entry name" value="DNA LIGASE"/>
    <property type="match status" value="1"/>
</dbReference>
<dbReference type="SUPFAM" id="SSF117839">
    <property type="entry name" value="WWE domain"/>
    <property type="match status" value="1"/>
</dbReference>
<dbReference type="Pfam" id="PF02825">
    <property type="entry name" value="WWE"/>
    <property type="match status" value="1"/>
</dbReference>
<dbReference type="InterPro" id="IPR036930">
    <property type="entry name" value="WGR_dom_sf"/>
</dbReference>
<keyword evidence="6" id="KW-0227">DNA damage</keyword>
<protein>
    <recommendedName>
        <fullName evidence="2">NAD(+) ADP-ribosyltransferase</fullName>
        <ecNumber evidence="2">2.4.2.30</ecNumber>
    </recommendedName>
</protein>
<dbReference type="GO" id="GO:0005730">
    <property type="term" value="C:nucleolus"/>
    <property type="evidence" value="ECO:0007669"/>
    <property type="project" value="TreeGrafter"/>
</dbReference>
<dbReference type="InterPro" id="IPR050800">
    <property type="entry name" value="ARTD/PARP"/>
</dbReference>
<keyword evidence="9" id="KW-0539">Nucleus</keyword>
<evidence type="ECO:0000256" key="5">
    <source>
        <dbReference type="ARBA" id="ARBA00022695"/>
    </source>
</evidence>
<dbReference type="EMBL" id="QNUK01001232">
    <property type="protein sequence ID" value="KAF5885575.1"/>
    <property type="molecule type" value="Genomic_DNA"/>
</dbReference>
<evidence type="ECO:0000256" key="10">
    <source>
        <dbReference type="ARBA" id="ARBA00024347"/>
    </source>
</evidence>
<dbReference type="GO" id="GO:0070212">
    <property type="term" value="P:protein poly-ADP-ribosylation"/>
    <property type="evidence" value="ECO:0007669"/>
    <property type="project" value="TreeGrafter"/>
</dbReference>
<evidence type="ECO:0000256" key="6">
    <source>
        <dbReference type="ARBA" id="ARBA00022763"/>
    </source>
</evidence>
<evidence type="ECO:0000256" key="8">
    <source>
        <dbReference type="ARBA" id="ARBA00023204"/>
    </source>
</evidence>
<evidence type="ECO:0000259" key="14">
    <source>
        <dbReference type="PROSITE" id="PS51060"/>
    </source>
</evidence>
<dbReference type="SUPFAM" id="SSF47587">
    <property type="entry name" value="Domain of poly(ADP-ribose) polymerase"/>
    <property type="match status" value="1"/>
</dbReference>
<evidence type="ECO:0000256" key="11">
    <source>
        <dbReference type="ARBA" id="ARBA00033987"/>
    </source>
</evidence>
<dbReference type="InterPro" id="IPR008893">
    <property type="entry name" value="WGR_domain"/>
</dbReference>
<dbReference type="PROSITE" id="PS50918">
    <property type="entry name" value="WWE"/>
    <property type="match status" value="1"/>
</dbReference>
<proteinExistence type="inferred from homology"/>
<dbReference type="SMART" id="SM00773">
    <property type="entry name" value="WGR"/>
    <property type="match status" value="1"/>
</dbReference>
<dbReference type="EC" id="2.4.2.30" evidence="2"/>
<evidence type="ECO:0000256" key="4">
    <source>
        <dbReference type="ARBA" id="ARBA00022679"/>
    </source>
</evidence>